<dbReference type="OrthoDB" id="2940550at2"/>
<evidence type="ECO:0008006" key="4">
    <source>
        <dbReference type="Google" id="ProtNLM"/>
    </source>
</evidence>
<sequence>MKPIIPEIASILEQSSDMLSFWETLRVKMMGIIADQLGEFLEQLDQALVAYYKTYYGWKSERRDQRQFTCFFGPVTYRRHLMYDKNGNAHYPVDEAIGLKPRKRYSPDVMILGAELATAPGMTYRLASEATKRLAGIPISHTTFQRLVREAGEAQAAMDTRKRDQLFEDITIPEAPSTQHLYCEADGLYVKGKGKSIEIKHMIAYTGWDHNGSRVSLTDRQTFSTVASGEDFWEKGFAVIRHRWDLTGSHIATNADAASWISTERVAEIFSEAASITHQLDRFHVKRSIRHGLSRQPKLIPLLEEAITQQNQDRFKAVIDTAIGNAETEGEEKRIEDMRKYLEGHWDLLRDWREVSPNKPENARGMGCMESNQRRLVYRMKRRGMYWSEAGAEAVAKVQQGIANGTLREAVLTVWPNRPVTQKLRRQAKKASKRDAMGIHHGRIEVGAASSSSAIGQLNKVINRLSSVIA</sequence>
<dbReference type="EMBL" id="CP019699">
    <property type="protein sequence ID" value="AQS55789.1"/>
    <property type="molecule type" value="Genomic_DNA"/>
</dbReference>
<dbReference type="Pfam" id="PF06782">
    <property type="entry name" value="UPF0236"/>
    <property type="match status" value="1"/>
</dbReference>
<dbReference type="Proteomes" id="UP000188603">
    <property type="component" value="Chromosome"/>
</dbReference>
<protein>
    <recommendedName>
        <fullName evidence="4">ISLre2 family transposase</fullName>
    </recommendedName>
</protein>
<evidence type="ECO:0000313" key="3">
    <source>
        <dbReference type="Proteomes" id="UP000188603"/>
    </source>
</evidence>
<dbReference type="AlphaFoldDB" id="A0A1U9K6U6"/>
<gene>
    <name evidence="2" type="ORF">B0W44_08285</name>
</gene>
<dbReference type="KEGG" id="ntr:B0W44_08285"/>
<dbReference type="STRING" id="1471761.B0W44_08285"/>
<evidence type="ECO:0000313" key="2">
    <source>
        <dbReference type="EMBL" id="AQS55789.1"/>
    </source>
</evidence>
<reference evidence="2 3" key="1">
    <citation type="journal article" date="2015" name="Int. J. Syst. Evol. Microbiol.">
        <title>Novibacillus thermophilus gen. nov., sp. nov., a Gram-staining-negative and moderately thermophilic member of the family Thermoactinomycetaceae.</title>
        <authorList>
            <person name="Yang G."/>
            <person name="Chen J."/>
            <person name="Zhou S."/>
        </authorList>
    </citation>
    <scope>NUCLEOTIDE SEQUENCE [LARGE SCALE GENOMIC DNA]</scope>
    <source>
        <strain evidence="2 3">SG-1</strain>
    </source>
</reference>
<organism evidence="2 3">
    <name type="scientific">Novibacillus thermophilus</name>
    <dbReference type="NCBI Taxonomy" id="1471761"/>
    <lineage>
        <taxon>Bacteria</taxon>
        <taxon>Bacillati</taxon>
        <taxon>Bacillota</taxon>
        <taxon>Bacilli</taxon>
        <taxon>Bacillales</taxon>
        <taxon>Thermoactinomycetaceae</taxon>
        <taxon>Novibacillus</taxon>
    </lineage>
</organism>
<proteinExistence type="inferred from homology"/>
<keyword evidence="3" id="KW-1185">Reference proteome</keyword>
<dbReference type="InterPro" id="IPR009620">
    <property type="entry name" value="UPF0236"/>
</dbReference>
<comment type="similarity">
    <text evidence="1">Belongs to the UPF0236 family.</text>
</comment>
<accession>A0A1U9K6U6</accession>
<evidence type="ECO:0000256" key="1">
    <source>
        <dbReference type="ARBA" id="ARBA00006539"/>
    </source>
</evidence>
<name>A0A1U9K6U6_9BACL</name>
<dbReference type="RefSeq" id="WP_077719652.1">
    <property type="nucleotide sequence ID" value="NZ_CP019699.1"/>
</dbReference>
<dbReference type="NCBIfam" id="NF033529">
    <property type="entry name" value="transpos_ISLre2"/>
    <property type="match status" value="1"/>
</dbReference>